<name>A5ZVE5_9FIRM</name>
<dbReference type="Proteomes" id="UP000006002">
    <property type="component" value="Unassembled WGS sequence"/>
</dbReference>
<feature type="transmembrane region" description="Helical" evidence="1">
    <location>
        <begin position="15"/>
        <end position="34"/>
    </location>
</feature>
<evidence type="ECO:0000313" key="2">
    <source>
        <dbReference type="EMBL" id="EDM86373.1"/>
    </source>
</evidence>
<keyword evidence="1" id="KW-0812">Transmembrane</keyword>
<dbReference type="EMBL" id="AAVO02000015">
    <property type="protein sequence ID" value="EDM86373.1"/>
    <property type="molecule type" value="Genomic_DNA"/>
</dbReference>
<proteinExistence type="predicted"/>
<keyword evidence="1" id="KW-0472">Membrane</keyword>
<keyword evidence="1" id="KW-1133">Transmembrane helix</keyword>
<protein>
    <submittedName>
        <fullName evidence="2">Uncharacterized protein</fullName>
    </submittedName>
</protein>
<evidence type="ECO:0000313" key="3">
    <source>
        <dbReference type="Proteomes" id="UP000006002"/>
    </source>
</evidence>
<comment type="caution">
    <text evidence="2">The sequence shown here is derived from an EMBL/GenBank/DDBJ whole genome shotgun (WGS) entry which is preliminary data.</text>
</comment>
<organism evidence="2 3">
    <name type="scientific">Blautia obeum ATCC 29174</name>
    <dbReference type="NCBI Taxonomy" id="411459"/>
    <lineage>
        <taxon>Bacteria</taxon>
        <taxon>Bacillati</taxon>
        <taxon>Bacillota</taxon>
        <taxon>Clostridia</taxon>
        <taxon>Lachnospirales</taxon>
        <taxon>Lachnospiraceae</taxon>
        <taxon>Blautia</taxon>
    </lineage>
</organism>
<gene>
    <name evidence="2" type="ORF">RUMOBE_02981</name>
</gene>
<dbReference type="HOGENOM" id="CLU_3363597_0_0_9"/>
<reference evidence="2 3" key="1">
    <citation type="submission" date="2007-03" db="EMBL/GenBank/DDBJ databases">
        <authorList>
            <person name="Fulton L."/>
            <person name="Clifton S."/>
            <person name="Fulton B."/>
            <person name="Xu J."/>
            <person name="Minx P."/>
            <person name="Pepin K.H."/>
            <person name="Johnson M."/>
            <person name="Thiruvilangam P."/>
            <person name="Bhonagiri V."/>
            <person name="Nash W.E."/>
            <person name="Mardis E.R."/>
            <person name="Wilson R.K."/>
        </authorList>
    </citation>
    <scope>NUCLEOTIDE SEQUENCE [LARGE SCALE GENOMIC DNA]</scope>
    <source>
        <strain evidence="2 3">ATCC 29174</strain>
    </source>
</reference>
<accession>A5ZVE5</accession>
<sequence>MSTVNFVLLYIKSLSTNYATSCILQIINYIILMVK</sequence>
<evidence type="ECO:0000256" key="1">
    <source>
        <dbReference type="SAM" id="Phobius"/>
    </source>
</evidence>
<dbReference type="AlphaFoldDB" id="A5ZVE5"/>
<reference evidence="2 3" key="2">
    <citation type="submission" date="2007-04" db="EMBL/GenBank/DDBJ databases">
        <title>Draft genome sequence of Ruminococcus obeum (ATCC 29174).</title>
        <authorList>
            <person name="Sudarsanam P."/>
            <person name="Ley R."/>
            <person name="Guruge J."/>
            <person name="Turnbaugh P.J."/>
            <person name="Mahowald M."/>
            <person name="Liep D."/>
            <person name="Gordon J."/>
        </authorList>
    </citation>
    <scope>NUCLEOTIDE SEQUENCE [LARGE SCALE GENOMIC DNA]</scope>
    <source>
        <strain evidence="2 3">ATCC 29174</strain>
    </source>
</reference>